<gene>
    <name evidence="1" type="ORF">EAV92_07685</name>
</gene>
<sequence>MNIAWRREWIHPYETPWSVFEKLILANRVERNELLKTFGSEGVQGIKNHIIGDRWRELRELRGFDSAALRTALDYDLTEHNHTTTSNIVSPLHYCKERLDSWFAPYLRWCEKCMNNGYHSWLHQFIMVRKCPNHEEYLLDACPGCRNQIPFLISNKQLSDPFTCKCGYRLADFTVERWQTWNTPIQSKDNMVELWLSDIWKSMHHEVRWLFIPNHVDLQLLTKPSQVKSTAHWPILSDKNELEYLRNEKMRERAFFENRNVFMSVDRYIRKKILKQHKNCIENMLELKKGEGAEFPPICPYAYAYVFWRKSILKIEHFYRTSRSDGIAPPKLFLFEYATKLIQDELKYYRSRFMEYSSIPIDRKEAAVNWLLNRITAEFCINFFNEWLRIAQEGAAEIKVPNWNEIHIMKANCFPRIAFKFNGNDPIGQIEFSRLQYEKDKSQCIYPSNNNKERRMLNKMKSFHPLKVAMKIMDNPSNENKKLKEYVDQYVNRLAF</sequence>
<dbReference type="Proteomes" id="UP000269097">
    <property type="component" value="Chromosome"/>
</dbReference>
<accession>A0A3G3JY70</accession>
<dbReference type="EMBL" id="CP033433">
    <property type="protein sequence ID" value="AYQ72459.1"/>
    <property type="molecule type" value="Genomic_DNA"/>
</dbReference>
<proteinExistence type="predicted"/>
<dbReference type="KEGG" id="coh:EAV92_07685"/>
<name>A0A3G3JY70_9BACL</name>
<keyword evidence="2" id="KW-1185">Reference proteome</keyword>
<evidence type="ECO:0000313" key="1">
    <source>
        <dbReference type="EMBL" id="AYQ72459.1"/>
    </source>
</evidence>
<dbReference type="AlphaFoldDB" id="A0A3G3JY70"/>
<evidence type="ECO:0008006" key="3">
    <source>
        <dbReference type="Google" id="ProtNLM"/>
    </source>
</evidence>
<dbReference type="RefSeq" id="WP_123040519.1">
    <property type="nucleotide sequence ID" value="NZ_CP033433.1"/>
</dbReference>
<evidence type="ECO:0000313" key="2">
    <source>
        <dbReference type="Proteomes" id="UP000269097"/>
    </source>
</evidence>
<protein>
    <recommendedName>
        <fullName evidence="3">TniQ family protein</fullName>
    </recommendedName>
</protein>
<reference evidence="1 2" key="1">
    <citation type="submission" date="2018-10" db="EMBL/GenBank/DDBJ databases">
        <title>Genome Sequence of Cohnella sp.</title>
        <authorList>
            <person name="Srinivasan S."/>
            <person name="Kim M.K."/>
        </authorList>
    </citation>
    <scope>NUCLEOTIDE SEQUENCE [LARGE SCALE GENOMIC DNA]</scope>
    <source>
        <strain evidence="1 2">18JY8-7</strain>
    </source>
</reference>
<organism evidence="1 2">
    <name type="scientific">Cohnella candidum</name>
    <dbReference type="NCBI Taxonomy" id="2674991"/>
    <lineage>
        <taxon>Bacteria</taxon>
        <taxon>Bacillati</taxon>
        <taxon>Bacillota</taxon>
        <taxon>Bacilli</taxon>
        <taxon>Bacillales</taxon>
        <taxon>Paenibacillaceae</taxon>
        <taxon>Cohnella</taxon>
    </lineage>
</organism>